<evidence type="ECO:0000259" key="1">
    <source>
        <dbReference type="PROSITE" id="PS51192"/>
    </source>
</evidence>
<keyword evidence="3" id="KW-1185">Reference proteome</keyword>
<protein>
    <recommendedName>
        <fullName evidence="1">Helicase ATP-binding domain-containing protein</fullName>
    </recommendedName>
</protein>
<gene>
    <name evidence="2" type="ORF">GCM10008986_34800</name>
</gene>
<dbReference type="InterPro" id="IPR050742">
    <property type="entry name" value="Helicase_Restrict-Modif_Enz"/>
</dbReference>
<accession>A0ABN1BSK3</accession>
<comment type="caution">
    <text evidence="2">The sequence shown here is derived from an EMBL/GenBank/DDBJ whole genome shotgun (WGS) entry which is preliminary data.</text>
</comment>
<dbReference type="Gene3D" id="3.40.50.300">
    <property type="entry name" value="P-loop containing nucleotide triphosphate hydrolases"/>
    <property type="match status" value="1"/>
</dbReference>
<reference evidence="2 3" key="1">
    <citation type="journal article" date="2019" name="Int. J. Syst. Evol. Microbiol.">
        <title>The Global Catalogue of Microorganisms (GCM) 10K type strain sequencing project: providing services to taxonomists for standard genome sequencing and annotation.</title>
        <authorList>
            <consortium name="The Broad Institute Genomics Platform"/>
            <consortium name="The Broad Institute Genome Sequencing Center for Infectious Disease"/>
            <person name="Wu L."/>
            <person name="Ma J."/>
        </authorList>
    </citation>
    <scope>NUCLEOTIDE SEQUENCE [LARGE SCALE GENOMIC DNA]</scope>
    <source>
        <strain evidence="2 3">JCM 12389</strain>
    </source>
</reference>
<organism evidence="2 3">
    <name type="scientific">Salinibacillus aidingensis</name>
    <dbReference type="NCBI Taxonomy" id="237684"/>
    <lineage>
        <taxon>Bacteria</taxon>
        <taxon>Bacillati</taxon>
        <taxon>Bacillota</taxon>
        <taxon>Bacilli</taxon>
        <taxon>Bacillales</taxon>
        <taxon>Bacillaceae</taxon>
        <taxon>Salinibacillus</taxon>
    </lineage>
</organism>
<proteinExistence type="predicted"/>
<dbReference type="SMART" id="SM00487">
    <property type="entry name" value="DEXDc"/>
    <property type="match status" value="1"/>
</dbReference>
<dbReference type="SUPFAM" id="SSF52540">
    <property type="entry name" value="P-loop containing nucleoside triphosphate hydrolases"/>
    <property type="match status" value="2"/>
</dbReference>
<dbReference type="EMBL" id="BAAADO010000012">
    <property type="protein sequence ID" value="GAA0504307.1"/>
    <property type="molecule type" value="Genomic_DNA"/>
</dbReference>
<dbReference type="Proteomes" id="UP001500880">
    <property type="component" value="Unassembled WGS sequence"/>
</dbReference>
<dbReference type="PANTHER" id="PTHR47396">
    <property type="entry name" value="TYPE I RESTRICTION ENZYME ECOKI R PROTEIN"/>
    <property type="match status" value="1"/>
</dbReference>
<evidence type="ECO:0000313" key="2">
    <source>
        <dbReference type="EMBL" id="GAA0504307.1"/>
    </source>
</evidence>
<name>A0ABN1BSK3_9BACI</name>
<sequence length="984" mass="115615">MELRLYNQIKEDIFGEVGIDTRQPDNQRLIEEYSKDLGLSNKIFKEIKQLVKHYNRLTKNDISLRYYQIMALYFTEKYFREYYNKKHFEKMLAYWMATGSGKTILMHINILQYLTKLKRFDKVQIILTTPGVNLIEQHKRELIPFINELNKEYNNKIDLVIETTGALLQKPKNYFYLSENSTTKRLILVDEGHIGLSASKEGKFKQLRNEMNSNESFLFEYSATYHNLNNDIQKDYENTIVYDYNYKLFYKDGYGKAYSFQEINPDVVVGEKDNLDATFNVFEEKLGLFNNFDQYSSTLFGSKFPDKPLLAFMGNTVNNVSDEGKNDEVSDISKVISYLANLSNDERKKYLNVFNNDIQGNLRLTRCNSVDDEILLSYGDGEFWGIINVGNGDQFFNDIEHPKVEKRNIQIIDSKYLFQNIDFVESPITVLIGSRKFAEGWNSFRVSVIGLINLGSSKGNKIIQIFGRGVRLKGIYNDGKRAFHDQEELDNSDDRYVVRKLETLNVFSLKKNYLETFIEDVSKEIEHTHTISIEVDPKVVKLGSGTKVEFSKYANRLPIFNLSKKDIDTKKVIIDNGKITYSYYDEFIEYIHELNRVKFSLDYRNNKDREEQDVVIDFREYLLNYNDFINKSEIQNLIDETSKDNELQLYSPNDNKFRKCNLNDILGLVAELRFNKKDIKFTIEAIEKIAFSVITDVINKLKNKINYNINSRNYTLKSSIEQQSSDKQSDGDIIYEYRVTKTFDSYEQKLEFINDLDNQKKQIKNNLEINSSYHIYEPLFKDDHGLTISPDFLNQGEVKFFRDINQYISTNFDGKDNYDFYLLRNVQSLKSIGIYLENDEGVYYPDFVLWVEDKEEDKIQIVFFDPKGQKGIINEDTLSENDKVNLGIKSLPENQLVKLEELLQNKYKKEIEVHSYIILRDSSDFGKEKSRSTRNEDSQWVYNNLVTKNILRLNWHKYDENGNRSMLFDGRSYLDIVFDDLGIK</sequence>
<dbReference type="PANTHER" id="PTHR47396:SF1">
    <property type="entry name" value="ATP-DEPENDENT HELICASE IRC3-RELATED"/>
    <property type="match status" value="1"/>
</dbReference>
<dbReference type="InterPro" id="IPR006935">
    <property type="entry name" value="Helicase/UvrB_N"/>
</dbReference>
<dbReference type="Pfam" id="PF04851">
    <property type="entry name" value="ResIII"/>
    <property type="match status" value="1"/>
</dbReference>
<dbReference type="RefSeq" id="WP_343844002.1">
    <property type="nucleotide sequence ID" value="NZ_BAAADO010000012.1"/>
</dbReference>
<dbReference type="PROSITE" id="PS51192">
    <property type="entry name" value="HELICASE_ATP_BIND_1"/>
    <property type="match status" value="1"/>
</dbReference>
<feature type="domain" description="Helicase ATP-binding" evidence="1">
    <location>
        <begin position="95"/>
        <end position="243"/>
    </location>
</feature>
<dbReference type="InterPro" id="IPR014001">
    <property type="entry name" value="Helicase_ATP-bd"/>
</dbReference>
<evidence type="ECO:0000313" key="3">
    <source>
        <dbReference type="Proteomes" id="UP001500880"/>
    </source>
</evidence>
<dbReference type="InterPro" id="IPR027417">
    <property type="entry name" value="P-loop_NTPase"/>
</dbReference>